<dbReference type="InterPro" id="IPR043519">
    <property type="entry name" value="NT_sf"/>
</dbReference>
<evidence type="ECO:0000256" key="5">
    <source>
        <dbReference type="ARBA" id="ARBA00022723"/>
    </source>
</evidence>
<comment type="cofactor">
    <cofactor evidence="1">
        <name>Mg(2+)</name>
        <dbReference type="ChEBI" id="CHEBI:18420"/>
    </cofactor>
</comment>
<dbReference type="CDD" id="cd05403">
    <property type="entry name" value="NT_KNTase_like"/>
    <property type="match status" value="1"/>
</dbReference>
<organism evidence="11 12">
    <name type="scientific">Crocosphaera chwakensis CCY0110</name>
    <dbReference type="NCBI Taxonomy" id="391612"/>
    <lineage>
        <taxon>Bacteria</taxon>
        <taxon>Bacillati</taxon>
        <taxon>Cyanobacteriota</taxon>
        <taxon>Cyanophyceae</taxon>
        <taxon>Oscillatoriophycideae</taxon>
        <taxon>Chroococcales</taxon>
        <taxon>Aphanothecaceae</taxon>
        <taxon>Crocosphaera</taxon>
        <taxon>Crocosphaera chwakensis</taxon>
    </lineage>
</organism>
<dbReference type="SUPFAM" id="SSF81301">
    <property type="entry name" value="Nucleotidyltransferase"/>
    <property type="match status" value="1"/>
</dbReference>
<dbReference type="PANTHER" id="PTHR33571:SF12">
    <property type="entry name" value="BSL3053 PROTEIN"/>
    <property type="match status" value="1"/>
</dbReference>
<dbReference type="GO" id="GO:0046872">
    <property type="term" value="F:metal ion binding"/>
    <property type="evidence" value="ECO:0007669"/>
    <property type="project" value="UniProtKB-KW"/>
</dbReference>
<dbReference type="GO" id="GO:0016779">
    <property type="term" value="F:nucleotidyltransferase activity"/>
    <property type="evidence" value="ECO:0007669"/>
    <property type="project" value="UniProtKB-KW"/>
</dbReference>
<keyword evidence="8" id="KW-0460">Magnesium</keyword>
<evidence type="ECO:0000313" key="12">
    <source>
        <dbReference type="Proteomes" id="UP000003781"/>
    </source>
</evidence>
<keyword evidence="6" id="KW-0547">Nucleotide-binding</keyword>
<comment type="caution">
    <text evidence="11">The sequence shown here is derived from an EMBL/GenBank/DDBJ whole genome shotgun (WGS) entry which is preliminary data.</text>
</comment>
<evidence type="ECO:0000259" key="10">
    <source>
        <dbReference type="Pfam" id="PF01909"/>
    </source>
</evidence>
<dbReference type="EMBL" id="AAXW01000033">
    <property type="protein sequence ID" value="EAZ89940.1"/>
    <property type="molecule type" value="Genomic_DNA"/>
</dbReference>
<evidence type="ECO:0000256" key="7">
    <source>
        <dbReference type="ARBA" id="ARBA00022840"/>
    </source>
</evidence>
<evidence type="ECO:0000256" key="2">
    <source>
        <dbReference type="ARBA" id="ARBA00022649"/>
    </source>
</evidence>
<evidence type="ECO:0000256" key="9">
    <source>
        <dbReference type="ARBA" id="ARBA00038276"/>
    </source>
</evidence>
<dbReference type="Pfam" id="PF01909">
    <property type="entry name" value="NTP_transf_2"/>
    <property type="match status" value="1"/>
</dbReference>
<dbReference type="Proteomes" id="UP000003781">
    <property type="component" value="Unassembled WGS sequence"/>
</dbReference>
<feature type="domain" description="Polymerase nucleotidyl transferase" evidence="10">
    <location>
        <begin position="11"/>
        <end position="84"/>
    </location>
</feature>
<keyword evidence="4" id="KW-0548">Nucleotidyltransferase</keyword>
<dbReference type="OrthoDB" id="9809668at2"/>
<keyword evidence="3 11" id="KW-0808">Transferase</keyword>
<gene>
    <name evidence="11" type="ORF">CY0110_07084</name>
</gene>
<name>A3IU66_9CHRO</name>
<evidence type="ECO:0000256" key="4">
    <source>
        <dbReference type="ARBA" id="ARBA00022695"/>
    </source>
</evidence>
<keyword evidence="5" id="KW-0479">Metal-binding</keyword>
<dbReference type="InterPro" id="IPR052038">
    <property type="entry name" value="Type-VII_TA_antitoxin"/>
</dbReference>
<dbReference type="PANTHER" id="PTHR33571">
    <property type="entry name" value="SSL8005 PROTEIN"/>
    <property type="match status" value="1"/>
</dbReference>
<evidence type="ECO:0000256" key="8">
    <source>
        <dbReference type="ARBA" id="ARBA00022842"/>
    </source>
</evidence>
<dbReference type="eggNOG" id="COG1669">
    <property type="taxonomic scope" value="Bacteria"/>
</dbReference>
<evidence type="ECO:0000256" key="3">
    <source>
        <dbReference type="ARBA" id="ARBA00022679"/>
    </source>
</evidence>
<accession>A3IU66</accession>
<sequence length="96" mass="11056">MKRHEVLKIIAEHREQLEKLGVKSLSLFGSVARDEAGPDSDVDFLVELNREMGLFEFIKIRLYLQDILNCSVDLGTEDTLREHLREPVLKDVIHAL</sequence>
<reference evidence="11 12" key="1">
    <citation type="submission" date="2007-03" db="EMBL/GenBank/DDBJ databases">
        <authorList>
            <person name="Stal L."/>
            <person name="Ferriera S."/>
            <person name="Johnson J."/>
            <person name="Kravitz S."/>
            <person name="Beeson K."/>
            <person name="Sutton G."/>
            <person name="Rogers Y.-H."/>
            <person name="Friedman R."/>
            <person name="Frazier M."/>
            <person name="Venter J.C."/>
        </authorList>
    </citation>
    <scope>NUCLEOTIDE SEQUENCE [LARGE SCALE GENOMIC DNA]</scope>
    <source>
        <strain evidence="11 12">CCY0110</strain>
    </source>
</reference>
<protein>
    <submittedName>
        <fullName evidence="11">Nucleotidyltransferase domain protein</fullName>
    </submittedName>
</protein>
<keyword evidence="12" id="KW-1185">Reference proteome</keyword>
<dbReference type="GO" id="GO:0005524">
    <property type="term" value="F:ATP binding"/>
    <property type="evidence" value="ECO:0007669"/>
    <property type="project" value="UniProtKB-KW"/>
</dbReference>
<evidence type="ECO:0000313" key="11">
    <source>
        <dbReference type="EMBL" id="EAZ89940.1"/>
    </source>
</evidence>
<evidence type="ECO:0000256" key="1">
    <source>
        <dbReference type="ARBA" id="ARBA00001946"/>
    </source>
</evidence>
<evidence type="ECO:0000256" key="6">
    <source>
        <dbReference type="ARBA" id="ARBA00022741"/>
    </source>
</evidence>
<dbReference type="InterPro" id="IPR002934">
    <property type="entry name" value="Polymerase_NTP_transf_dom"/>
</dbReference>
<keyword evidence="2" id="KW-1277">Toxin-antitoxin system</keyword>
<proteinExistence type="inferred from homology"/>
<comment type="similarity">
    <text evidence="9">Belongs to the MntA antitoxin family.</text>
</comment>
<dbReference type="Gene3D" id="3.30.460.10">
    <property type="entry name" value="Beta Polymerase, domain 2"/>
    <property type="match status" value="1"/>
</dbReference>
<keyword evidence="7" id="KW-0067">ATP-binding</keyword>
<dbReference type="AlphaFoldDB" id="A3IU66"/>
<dbReference type="RefSeq" id="WP_008276921.1">
    <property type="nucleotide sequence ID" value="NZ_AAXW01000033.1"/>
</dbReference>